<feature type="domain" description="IcmF-related" evidence="3">
    <location>
        <begin position="519"/>
        <end position="825"/>
    </location>
</feature>
<accession>A0ABU5DAL8</accession>
<dbReference type="InterPro" id="IPR017731">
    <property type="entry name" value="TssM1-like"/>
</dbReference>
<evidence type="ECO:0000259" key="4">
    <source>
        <dbReference type="Pfam" id="PF14331"/>
    </source>
</evidence>
<dbReference type="Pfam" id="PF14331">
    <property type="entry name" value="IcmF-related_N"/>
    <property type="match status" value="1"/>
</dbReference>
<keyword evidence="1" id="KW-0812">Transmembrane</keyword>
<dbReference type="Proteomes" id="UP001285263">
    <property type="component" value="Unassembled WGS sequence"/>
</dbReference>
<dbReference type="RefSeq" id="WP_320421171.1">
    <property type="nucleotide sequence ID" value="NZ_JAXCLA010000001.1"/>
</dbReference>
<feature type="domain" description="Type VI secretion system component TssM1 N-terminal" evidence="4">
    <location>
        <begin position="213"/>
        <end position="464"/>
    </location>
</feature>
<protein>
    <submittedName>
        <fullName evidence="5">Type VI secretion system membrane subunit TssM</fullName>
    </submittedName>
</protein>
<feature type="transmembrane region" description="Helical" evidence="1">
    <location>
        <begin position="12"/>
        <end position="35"/>
    </location>
</feature>
<proteinExistence type="predicted"/>
<feature type="transmembrane region" description="Helical" evidence="1">
    <location>
        <begin position="47"/>
        <end position="65"/>
    </location>
</feature>
<reference evidence="5 6" key="1">
    <citation type="submission" date="2023-11" db="EMBL/GenBank/DDBJ databases">
        <title>Paucibacter sp. nov., isolated from fresh soil in Korea.</title>
        <authorList>
            <person name="Le N.T.T."/>
        </authorList>
    </citation>
    <scope>NUCLEOTIDE SEQUENCE [LARGE SCALE GENOMIC DNA]</scope>
    <source>
        <strain evidence="5 6">R3-3</strain>
    </source>
</reference>
<dbReference type="InterPro" id="IPR025743">
    <property type="entry name" value="TssM1_N"/>
</dbReference>
<name>A0ABU5DAL8_9BURK</name>
<gene>
    <name evidence="5" type="primary">tssM</name>
    <name evidence="5" type="ORF">SNE35_02250</name>
</gene>
<dbReference type="InterPro" id="IPR010623">
    <property type="entry name" value="IcmF_C"/>
</dbReference>
<comment type="caution">
    <text evidence="5">The sequence shown here is derived from an EMBL/GenBank/DDBJ whole genome shotgun (WGS) entry which is preliminary data.</text>
</comment>
<keyword evidence="6" id="KW-1185">Reference proteome</keyword>
<evidence type="ECO:0000259" key="3">
    <source>
        <dbReference type="Pfam" id="PF06761"/>
    </source>
</evidence>
<keyword evidence="1" id="KW-0472">Membrane</keyword>
<dbReference type="Pfam" id="PF06761">
    <property type="entry name" value="IcmF-related"/>
    <property type="match status" value="1"/>
</dbReference>
<dbReference type="SUPFAM" id="SSF52540">
    <property type="entry name" value="P-loop containing nucleoside triphosphate hydrolases"/>
    <property type="match status" value="1"/>
</dbReference>
<dbReference type="NCBIfam" id="TIGR03348">
    <property type="entry name" value="VI_IcmF"/>
    <property type="match status" value="1"/>
</dbReference>
<evidence type="ECO:0000256" key="1">
    <source>
        <dbReference type="SAM" id="Phobius"/>
    </source>
</evidence>
<feature type="domain" description="Type VI secretion system IcmF C-terminal" evidence="2">
    <location>
        <begin position="1069"/>
        <end position="1175"/>
    </location>
</feature>
<dbReference type="InterPro" id="IPR009612">
    <property type="entry name" value="IcmF-rel"/>
</dbReference>
<sequence>MIKKLLGWIFNRWTLAAVLFIAIALVLWIVGPLVAVAELRPLETAAARGWAIAVVALLFALRMAWSAWRARRGNAAVVSEMLSAAPAAAAESADTIALRQRFEDAMQTLRETRFAGDGQGRKGASSGLSGLASKWSGRYLYELPWYAIIGAPGSGKTTALQNCGLKFPLAARLGERALKGMGGTRLCDWWFTDQAVVIDTAGRFTTQEDGQQGSGATWTGFLAMLKRTRSRQPLNGVLVTVSVDLLLQGAARRDDYAQKVRQRVQELHEQLGIRFPIYLLVTKTDLLAGFMDYFATLDKDQRATPWGVSFPLQARNEANLQSFSEEFDALQRRLQAGLVERLQSEPDAQRRARIYGFPNQFARLQGMLQEFLETVFAPSRFEADPLLRGVYFISGTQEGTPIDRVLGTVARAFRIESAVMAPNQASGRSYFLSRLLGEVVFAENGLAGLNRGRERRLRWLSVGTGVSLAAVAASMLTAWGVSYLNNRRYVDDVAARVGLVDRTLKKTPNRATPDLLPILPALDATRDLARDAAAGHGFLGFGLEQVGKLDLASRAAYQRMLVDAMLPRLGLRVEDQLRLASASGQGQYEALKTYVMLHDAEHFDRSALATYFQAGWDAEVGRSIDANQAAELNSHLAALLTQDVPLPKAPADSALIESHQRLLAQGTLPQRIYSRMRQQGLGAKFPDFTLVRAAGDRADLVFVQGGGVAAPRGVPGLFSYDGYHHGFQPQVTQVTEQLASEQPWVLGVGSAPKDAAAQIRADGPLIDDVRRLYLNDYVAAWERFIGELKLRPRASMAESIQMAQLLSGSDSPLPKLLRAISHETTLLAPDSKGPVDRIGDRFQAAVKATRETVAGAIEGGGKPAAGAPAQESIVDDRFRDLRRMVTAPEGGKPPVDDVVALVGQVQVLLSNVDNAVKAGTAPPPFPVTLQTTATQLPQPLRAMLEDLTATGGRITQMLTRQNLSADVKAQVGEFCQQAVAGRYPIDRTALRDATQADFATLFAPGGKFDQMQQKLAPLVDTAARPTWRFRDGENGRLGADAGSLPEFQRAQAIRETFFPVGNVPTLRLQFKPIEMDATLKQFVLDVDGQIVRYDHGPQIPVQVQWPGPRGGAQVRLELSPPASVGATGMVYEGPWALLHLFDHVKIEKNGPSPERFRATFDIDGRKAVFEITAGSVRNPFRLAELTDFSCPLGL</sequence>
<dbReference type="PANTHER" id="PTHR36153">
    <property type="entry name" value="INNER MEMBRANE PROTEIN-RELATED"/>
    <property type="match status" value="1"/>
</dbReference>
<dbReference type="InterPro" id="IPR027417">
    <property type="entry name" value="P-loop_NTPase"/>
</dbReference>
<dbReference type="EMBL" id="JAXCLA010000001">
    <property type="protein sequence ID" value="MDY0743305.1"/>
    <property type="molecule type" value="Genomic_DNA"/>
</dbReference>
<dbReference type="InterPro" id="IPR053156">
    <property type="entry name" value="T6SS_TssM-like"/>
</dbReference>
<feature type="transmembrane region" description="Helical" evidence="1">
    <location>
        <begin position="459"/>
        <end position="481"/>
    </location>
</feature>
<evidence type="ECO:0000313" key="6">
    <source>
        <dbReference type="Proteomes" id="UP001285263"/>
    </source>
</evidence>
<dbReference type="Pfam" id="PF06744">
    <property type="entry name" value="IcmF_C"/>
    <property type="match status" value="1"/>
</dbReference>
<evidence type="ECO:0000259" key="2">
    <source>
        <dbReference type="Pfam" id="PF06744"/>
    </source>
</evidence>
<dbReference type="PANTHER" id="PTHR36153:SF1">
    <property type="entry name" value="TYPE VI SECRETION SYSTEM COMPONENT TSSM1"/>
    <property type="match status" value="1"/>
</dbReference>
<keyword evidence="1" id="KW-1133">Transmembrane helix</keyword>
<organism evidence="5 6">
    <name type="scientific">Roseateles agri</name>
    <dbReference type="NCBI Taxonomy" id="3098619"/>
    <lineage>
        <taxon>Bacteria</taxon>
        <taxon>Pseudomonadati</taxon>
        <taxon>Pseudomonadota</taxon>
        <taxon>Betaproteobacteria</taxon>
        <taxon>Burkholderiales</taxon>
        <taxon>Sphaerotilaceae</taxon>
        <taxon>Roseateles</taxon>
    </lineage>
</organism>
<evidence type="ECO:0000313" key="5">
    <source>
        <dbReference type="EMBL" id="MDY0743305.1"/>
    </source>
</evidence>